<dbReference type="GO" id="GO:0005524">
    <property type="term" value="F:ATP binding"/>
    <property type="evidence" value="ECO:0007669"/>
    <property type="project" value="UniProtKB-KW"/>
</dbReference>
<evidence type="ECO:0000256" key="8">
    <source>
        <dbReference type="ARBA" id="ARBA00023065"/>
    </source>
</evidence>
<dbReference type="PANTHER" id="PTHR42771">
    <property type="entry name" value="IRON(3+)-HYDROXAMATE IMPORT ATP-BINDING PROTEIN FHUC"/>
    <property type="match status" value="1"/>
</dbReference>
<evidence type="ECO:0000259" key="10">
    <source>
        <dbReference type="PROSITE" id="PS50893"/>
    </source>
</evidence>
<reference evidence="11" key="2">
    <citation type="submission" date="2021-04" db="EMBL/GenBank/DDBJ databases">
        <authorList>
            <person name="Gilroy R."/>
        </authorList>
    </citation>
    <scope>NUCLEOTIDE SEQUENCE</scope>
    <source>
        <strain evidence="11">G4-2901</strain>
    </source>
</reference>
<dbReference type="CDD" id="cd03214">
    <property type="entry name" value="ABC_Iron-Siderophores_B12_Hemin"/>
    <property type="match status" value="1"/>
</dbReference>
<name>A0A948TE74_9BACT</name>
<keyword evidence="3" id="KW-1003">Cell membrane</keyword>
<dbReference type="PROSITE" id="PS50893">
    <property type="entry name" value="ABC_TRANSPORTER_2"/>
    <property type="match status" value="1"/>
</dbReference>
<dbReference type="InterPro" id="IPR051535">
    <property type="entry name" value="Siderophore_ABC-ATPase"/>
</dbReference>
<keyword evidence="5" id="KW-0547">Nucleotide-binding</keyword>
<dbReference type="SMART" id="SM00382">
    <property type="entry name" value="AAA"/>
    <property type="match status" value="1"/>
</dbReference>
<evidence type="ECO:0000313" key="11">
    <source>
        <dbReference type="EMBL" id="MBU3839351.1"/>
    </source>
</evidence>
<dbReference type="Gene3D" id="3.40.50.300">
    <property type="entry name" value="P-loop containing nucleotide triphosphate hydrolases"/>
    <property type="match status" value="1"/>
</dbReference>
<reference evidence="11" key="1">
    <citation type="journal article" date="2021" name="PeerJ">
        <title>Extensive microbial diversity within the chicken gut microbiome revealed by metagenomics and culture.</title>
        <authorList>
            <person name="Gilroy R."/>
            <person name="Ravi A."/>
            <person name="Getino M."/>
            <person name="Pursley I."/>
            <person name="Horton D.L."/>
            <person name="Alikhan N.F."/>
            <person name="Baker D."/>
            <person name="Gharbi K."/>
            <person name="Hall N."/>
            <person name="Watson M."/>
            <person name="Adriaenssens E.M."/>
            <person name="Foster-Nyarko E."/>
            <person name="Jarju S."/>
            <person name="Secka A."/>
            <person name="Antonio M."/>
            <person name="Oren A."/>
            <person name="Chaudhuri R.R."/>
            <person name="La Ragione R."/>
            <person name="Hildebrand F."/>
            <person name="Pallen M.J."/>
        </authorList>
    </citation>
    <scope>NUCLEOTIDE SEQUENCE</scope>
    <source>
        <strain evidence="11">G4-2901</strain>
    </source>
</reference>
<accession>A0A948TE74</accession>
<dbReference type="GO" id="GO:0005886">
    <property type="term" value="C:plasma membrane"/>
    <property type="evidence" value="ECO:0007669"/>
    <property type="project" value="UniProtKB-SubCell"/>
</dbReference>
<evidence type="ECO:0000256" key="1">
    <source>
        <dbReference type="ARBA" id="ARBA00004202"/>
    </source>
</evidence>
<gene>
    <name evidence="11" type="ORF">H9777_13800</name>
</gene>
<evidence type="ECO:0000313" key="12">
    <source>
        <dbReference type="Proteomes" id="UP000783796"/>
    </source>
</evidence>
<comment type="caution">
    <text evidence="11">The sequence shown here is derived from an EMBL/GenBank/DDBJ whole genome shotgun (WGS) entry which is preliminary data.</text>
</comment>
<keyword evidence="9" id="KW-0472">Membrane</keyword>
<evidence type="ECO:0000256" key="2">
    <source>
        <dbReference type="ARBA" id="ARBA00022448"/>
    </source>
</evidence>
<dbReference type="Pfam" id="PF00005">
    <property type="entry name" value="ABC_tran"/>
    <property type="match status" value="1"/>
</dbReference>
<dbReference type="GO" id="GO:0016887">
    <property type="term" value="F:ATP hydrolysis activity"/>
    <property type="evidence" value="ECO:0007669"/>
    <property type="project" value="InterPro"/>
</dbReference>
<evidence type="ECO:0000256" key="6">
    <source>
        <dbReference type="ARBA" id="ARBA00022840"/>
    </source>
</evidence>
<feature type="domain" description="ABC transporter" evidence="10">
    <location>
        <begin position="1"/>
        <end position="247"/>
    </location>
</feature>
<dbReference type="SUPFAM" id="SSF52540">
    <property type="entry name" value="P-loop containing nucleoside triphosphate hydrolases"/>
    <property type="match status" value="1"/>
</dbReference>
<dbReference type="Proteomes" id="UP000783796">
    <property type="component" value="Unassembled WGS sequence"/>
</dbReference>
<proteinExistence type="predicted"/>
<evidence type="ECO:0000256" key="9">
    <source>
        <dbReference type="ARBA" id="ARBA00023136"/>
    </source>
</evidence>
<evidence type="ECO:0000256" key="4">
    <source>
        <dbReference type="ARBA" id="ARBA00022496"/>
    </source>
</evidence>
<dbReference type="InterPro" id="IPR003593">
    <property type="entry name" value="AAA+_ATPase"/>
</dbReference>
<keyword evidence="6 11" id="KW-0067">ATP-binding</keyword>
<keyword evidence="4" id="KW-0410">Iron transport</keyword>
<dbReference type="EMBL" id="JAHLFW010000111">
    <property type="protein sequence ID" value="MBU3839351.1"/>
    <property type="molecule type" value="Genomic_DNA"/>
</dbReference>
<evidence type="ECO:0000256" key="3">
    <source>
        <dbReference type="ARBA" id="ARBA00022475"/>
    </source>
</evidence>
<dbReference type="AlphaFoldDB" id="A0A948TE74"/>
<organism evidence="11 12">
    <name type="scientific">Candidatus Phocaeicola faecigallinarum</name>
    <dbReference type="NCBI Taxonomy" id="2838732"/>
    <lineage>
        <taxon>Bacteria</taxon>
        <taxon>Pseudomonadati</taxon>
        <taxon>Bacteroidota</taxon>
        <taxon>Bacteroidia</taxon>
        <taxon>Bacteroidales</taxon>
        <taxon>Bacteroidaceae</taxon>
        <taxon>Phocaeicola</taxon>
    </lineage>
</organism>
<dbReference type="InterPro" id="IPR027417">
    <property type="entry name" value="P-loop_NTPase"/>
</dbReference>
<sequence length="337" mass="37270">MENNDVITASNLSIGYNTKGRKTTVQSNLDFSLKGGNLTCLLGPNGAGKSTLLRTISASQHILEGSLNIMDKPVERYSEKELSRTIGLVLTERIFAGALTVRQLVALGRQPHTGFFGRLSAYDKEITDHALHLTGISHKADTYTANLSDGERQKAMIAKAIVQECPIILLDEPTAFLDAVSRIEILTLLHRLAHEENKAILLSTHDIEQALVTADYLWLLTPENGLHSGVTEDIILSGLMDRLFPEAEIKFDLMHGGYSPTVKADRSIILYTDDPILKHWTQNALNRHGFLCLEKQAAPENRKLPELKVLSSSEMQLHIDEKNYSCGSFGELISILS</sequence>
<comment type="subcellular location">
    <subcellularLocation>
        <location evidence="1">Cell membrane</location>
        <topology evidence="1">Peripheral membrane protein</topology>
    </subcellularLocation>
</comment>
<dbReference type="InterPro" id="IPR003439">
    <property type="entry name" value="ABC_transporter-like_ATP-bd"/>
</dbReference>
<dbReference type="PANTHER" id="PTHR42771:SF2">
    <property type="entry name" value="IRON(3+)-HYDROXAMATE IMPORT ATP-BINDING PROTEIN FHUC"/>
    <property type="match status" value="1"/>
</dbReference>
<evidence type="ECO:0000256" key="5">
    <source>
        <dbReference type="ARBA" id="ARBA00022741"/>
    </source>
</evidence>
<keyword evidence="8" id="KW-0406">Ion transport</keyword>
<keyword evidence="2" id="KW-0813">Transport</keyword>
<protein>
    <submittedName>
        <fullName evidence="11">ABC transporter ATP-binding protein</fullName>
    </submittedName>
</protein>
<dbReference type="GO" id="GO:0006826">
    <property type="term" value="P:iron ion transport"/>
    <property type="evidence" value="ECO:0007669"/>
    <property type="project" value="UniProtKB-KW"/>
</dbReference>
<evidence type="ECO:0000256" key="7">
    <source>
        <dbReference type="ARBA" id="ARBA00023004"/>
    </source>
</evidence>
<keyword evidence="7" id="KW-0408">Iron</keyword>